<dbReference type="InterPro" id="IPR005859">
    <property type="entry name" value="CysK"/>
</dbReference>
<dbReference type="NCBIfam" id="TIGR01136">
    <property type="entry name" value="cysKM"/>
    <property type="match status" value="1"/>
</dbReference>
<keyword evidence="6 12" id="KW-0808">Transferase</keyword>
<feature type="modified residue" description="N6-(pyridoxal phosphate)lysine" evidence="11">
    <location>
        <position position="42"/>
    </location>
</feature>
<dbReference type="UniPathway" id="UPA00136">
    <property type="reaction ID" value="UER00200"/>
</dbReference>
<dbReference type="InterPro" id="IPR001926">
    <property type="entry name" value="TrpB-like_PALP"/>
</dbReference>
<accession>A0A855NC47</accession>
<name>A0A855NC47_CAMHY</name>
<feature type="domain" description="Tryptophan synthase beta chain-like PALP" evidence="13">
    <location>
        <begin position="8"/>
        <end position="292"/>
    </location>
</feature>
<evidence type="ECO:0000256" key="9">
    <source>
        <dbReference type="ARBA" id="ARBA00047931"/>
    </source>
</evidence>
<dbReference type="EC" id="2.5.1.47" evidence="4 12"/>
<organism evidence="14 15">
    <name type="scientific">Campylobacter hyointestinalis subsp. hyointestinalis</name>
    <dbReference type="NCBI Taxonomy" id="91352"/>
    <lineage>
        <taxon>Bacteria</taxon>
        <taxon>Pseudomonadati</taxon>
        <taxon>Campylobacterota</taxon>
        <taxon>Epsilonproteobacteria</taxon>
        <taxon>Campylobacterales</taxon>
        <taxon>Campylobacteraceae</taxon>
        <taxon>Campylobacter</taxon>
    </lineage>
</organism>
<dbReference type="InterPro" id="IPR001216">
    <property type="entry name" value="P-phosphate_BS"/>
</dbReference>
<feature type="binding site" evidence="10">
    <location>
        <position position="72"/>
    </location>
    <ligand>
        <name>pyridoxal 5'-phosphate</name>
        <dbReference type="ChEBI" id="CHEBI:597326"/>
    </ligand>
</feature>
<dbReference type="PROSITE" id="PS00901">
    <property type="entry name" value="CYS_SYNTHASE"/>
    <property type="match status" value="1"/>
</dbReference>
<proteinExistence type="inferred from homology"/>
<dbReference type="GO" id="GO:0006535">
    <property type="term" value="P:cysteine biosynthetic process from serine"/>
    <property type="evidence" value="ECO:0007669"/>
    <property type="project" value="UniProtKB-UniRule"/>
</dbReference>
<dbReference type="RefSeq" id="WP_059430051.1">
    <property type="nucleotide sequence ID" value="NZ_FAVF01000001.1"/>
</dbReference>
<evidence type="ECO:0000256" key="11">
    <source>
        <dbReference type="PIRSR" id="PIRSR605856-51"/>
    </source>
</evidence>
<comment type="cofactor">
    <cofactor evidence="1 10 12">
        <name>pyridoxal 5'-phosphate</name>
        <dbReference type="ChEBI" id="CHEBI:597326"/>
    </cofactor>
</comment>
<gene>
    <name evidence="14" type="primary">cysK</name>
    <name evidence="14" type="ORF">CDQ78_08390</name>
</gene>
<evidence type="ECO:0000256" key="10">
    <source>
        <dbReference type="PIRSR" id="PIRSR605856-50"/>
    </source>
</evidence>
<dbReference type="InterPro" id="IPR036052">
    <property type="entry name" value="TrpB-like_PALP_sf"/>
</dbReference>
<evidence type="ECO:0000256" key="2">
    <source>
        <dbReference type="ARBA" id="ARBA00004962"/>
    </source>
</evidence>
<evidence type="ECO:0000259" key="13">
    <source>
        <dbReference type="Pfam" id="PF00291"/>
    </source>
</evidence>
<dbReference type="GO" id="GO:0005737">
    <property type="term" value="C:cytoplasm"/>
    <property type="evidence" value="ECO:0007669"/>
    <property type="project" value="UniProtKB-ARBA"/>
</dbReference>
<reference evidence="14 15" key="1">
    <citation type="submission" date="2017-06" db="EMBL/GenBank/DDBJ databases">
        <title>Updating the genomic taxonomy and epidemiology of Campylobacter hyointestinalis; discovery in New Zealand farmed ruminants.</title>
        <authorList>
            <person name="Wilkinson D.A."/>
            <person name="Fayaz A."/>
            <person name="Biggs P.J."/>
            <person name="Midwinter A.C."/>
        </authorList>
    </citation>
    <scope>NUCLEOTIDE SEQUENCE [LARGE SCALE GENOMIC DNA]</scope>
    <source>
        <strain evidence="14 15">S1614a</strain>
    </source>
</reference>
<dbReference type="AlphaFoldDB" id="A0A855NC47"/>
<comment type="catalytic activity">
    <reaction evidence="9 12">
        <text>O-acetyl-L-serine + hydrogen sulfide = L-cysteine + acetate</text>
        <dbReference type="Rhea" id="RHEA:14829"/>
        <dbReference type="ChEBI" id="CHEBI:29919"/>
        <dbReference type="ChEBI" id="CHEBI:30089"/>
        <dbReference type="ChEBI" id="CHEBI:35235"/>
        <dbReference type="ChEBI" id="CHEBI:58340"/>
        <dbReference type="EC" id="2.5.1.47"/>
    </reaction>
</comment>
<evidence type="ECO:0000256" key="1">
    <source>
        <dbReference type="ARBA" id="ARBA00001933"/>
    </source>
</evidence>
<dbReference type="Gene3D" id="3.40.50.1100">
    <property type="match status" value="2"/>
</dbReference>
<evidence type="ECO:0000313" key="14">
    <source>
        <dbReference type="EMBL" id="PPB70492.1"/>
    </source>
</evidence>
<keyword evidence="7 10" id="KW-0663">Pyridoxal phosphate</keyword>
<dbReference type="InterPro" id="IPR005856">
    <property type="entry name" value="Cys_synth"/>
</dbReference>
<keyword evidence="5 12" id="KW-0028">Amino-acid biosynthesis</keyword>
<dbReference type="Proteomes" id="UP000239685">
    <property type="component" value="Unassembled WGS sequence"/>
</dbReference>
<dbReference type="CDD" id="cd01561">
    <property type="entry name" value="CBS_like"/>
    <property type="match status" value="1"/>
</dbReference>
<keyword evidence="8 12" id="KW-0198">Cysteine biosynthesis</keyword>
<evidence type="ECO:0000256" key="6">
    <source>
        <dbReference type="ARBA" id="ARBA00022679"/>
    </source>
</evidence>
<evidence type="ECO:0000256" key="12">
    <source>
        <dbReference type="RuleBase" id="RU003985"/>
    </source>
</evidence>
<dbReference type="EMBL" id="NIQP01000010">
    <property type="protein sequence ID" value="PPB70492.1"/>
    <property type="molecule type" value="Genomic_DNA"/>
</dbReference>
<evidence type="ECO:0000256" key="5">
    <source>
        <dbReference type="ARBA" id="ARBA00022605"/>
    </source>
</evidence>
<dbReference type="SUPFAM" id="SSF53686">
    <property type="entry name" value="Tryptophan synthase beta subunit-like PLP-dependent enzymes"/>
    <property type="match status" value="1"/>
</dbReference>
<dbReference type="PANTHER" id="PTHR10314">
    <property type="entry name" value="CYSTATHIONINE BETA-SYNTHASE"/>
    <property type="match status" value="1"/>
</dbReference>
<dbReference type="FunFam" id="3.40.50.1100:FF:000067">
    <property type="entry name" value="Cysteine synthase"/>
    <property type="match status" value="1"/>
</dbReference>
<evidence type="ECO:0000256" key="8">
    <source>
        <dbReference type="ARBA" id="ARBA00023192"/>
    </source>
</evidence>
<dbReference type="NCBIfam" id="TIGR01139">
    <property type="entry name" value="cysK"/>
    <property type="match status" value="1"/>
</dbReference>
<evidence type="ECO:0000313" key="15">
    <source>
        <dbReference type="Proteomes" id="UP000239685"/>
    </source>
</evidence>
<dbReference type="GO" id="GO:0004124">
    <property type="term" value="F:cysteine synthase activity"/>
    <property type="evidence" value="ECO:0007669"/>
    <property type="project" value="UniProtKB-UniRule"/>
</dbReference>
<dbReference type="Pfam" id="PF00291">
    <property type="entry name" value="PALP"/>
    <property type="match status" value="1"/>
</dbReference>
<comment type="similarity">
    <text evidence="3 12">Belongs to the cysteine synthase/cystathionine beta-synthase family.</text>
</comment>
<comment type="caution">
    <text evidence="14">The sequence shown here is derived from an EMBL/GenBank/DDBJ whole genome shotgun (WGS) entry which is preliminary data.</text>
</comment>
<protein>
    <recommendedName>
        <fullName evidence="4 12">Cysteine synthase</fullName>
        <ecNumber evidence="4 12">2.5.1.47</ecNumber>
    </recommendedName>
</protein>
<sequence length="305" mass="32605">MKIANNVKELIGNTPLVKINKFGNNATILAKCEFLNPSHSVKDRVAFNMIKRAMEDGKIDKNSVIIEPTSGNTGVGLAMVCAELGLKMILTMPSSMSVERQKLLKAFGAKLVLTEPKYGMQGAVDKALELAKENPNSFIPSQFDNPANPEMHKITTAVEILNDTDGKVDIFVAGFGTGGTVSGVGAALKERNPNIKIIAVEPEKSPLITKGEAGPHAIQGIGANFIPKNLNQSIIDEFITVSNEDAMNTTKALARTEGLLVGISSGANVYAAKTIAERKENQGKTIVTVLCDTGERYLSTTVFDD</sequence>
<feature type="binding site" evidence="10">
    <location>
        <position position="264"/>
    </location>
    <ligand>
        <name>pyridoxal 5'-phosphate</name>
        <dbReference type="ChEBI" id="CHEBI:597326"/>
    </ligand>
</feature>
<evidence type="ECO:0000256" key="3">
    <source>
        <dbReference type="ARBA" id="ARBA00007103"/>
    </source>
</evidence>
<evidence type="ECO:0000256" key="4">
    <source>
        <dbReference type="ARBA" id="ARBA00012681"/>
    </source>
</evidence>
<evidence type="ECO:0000256" key="7">
    <source>
        <dbReference type="ARBA" id="ARBA00022898"/>
    </source>
</evidence>
<dbReference type="InterPro" id="IPR050214">
    <property type="entry name" value="Cys_Synth/Cystath_Beta-Synth"/>
</dbReference>
<feature type="binding site" evidence="10">
    <location>
        <begin position="176"/>
        <end position="180"/>
    </location>
    <ligand>
        <name>pyridoxal 5'-phosphate</name>
        <dbReference type="ChEBI" id="CHEBI:597326"/>
    </ligand>
</feature>
<comment type="pathway">
    <text evidence="2">Amino-acid biosynthesis; L-cysteine biosynthesis; L-cysteine from L-serine: step 2/2.</text>
</comment>